<dbReference type="AlphaFoldDB" id="A0A2T5JAF1"/>
<gene>
    <name evidence="4" type="ORF">C8P68_10311</name>
</gene>
<dbReference type="Gene3D" id="3.40.630.30">
    <property type="match status" value="1"/>
</dbReference>
<evidence type="ECO:0000256" key="1">
    <source>
        <dbReference type="ARBA" id="ARBA00022679"/>
    </source>
</evidence>
<dbReference type="CDD" id="cd04301">
    <property type="entry name" value="NAT_SF"/>
    <property type="match status" value="1"/>
</dbReference>
<dbReference type="Pfam" id="PF00583">
    <property type="entry name" value="Acetyltransf_1"/>
    <property type="match status" value="1"/>
</dbReference>
<dbReference type="Proteomes" id="UP000244168">
    <property type="component" value="Unassembled WGS sequence"/>
</dbReference>
<dbReference type="InterPro" id="IPR051635">
    <property type="entry name" value="SNAT-like"/>
</dbReference>
<accession>A0A2T5JAF1</accession>
<dbReference type="EMBL" id="QAOQ01000003">
    <property type="protein sequence ID" value="PTQ97852.1"/>
    <property type="molecule type" value="Genomic_DNA"/>
</dbReference>
<dbReference type="PROSITE" id="PS51186">
    <property type="entry name" value="GNAT"/>
    <property type="match status" value="1"/>
</dbReference>
<keyword evidence="1 4" id="KW-0808">Transferase</keyword>
<dbReference type="GO" id="GO:0008080">
    <property type="term" value="F:N-acetyltransferase activity"/>
    <property type="evidence" value="ECO:0007669"/>
    <property type="project" value="UniProtKB-ARBA"/>
</dbReference>
<name>A0A2T5JAF1_9SPHI</name>
<evidence type="ECO:0000313" key="5">
    <source>
        <dbReference type="Proteomes" id="UP000244168"/>
    </source>
</evidence>
<proteinExistence type="predicted"/>
<organism evidence="4 5">
    <name type="scientific">Mucilaginibacter yixingensis</name>
    <dbReference type="NCBI Taxonomy" id="1295612"/>
    <lineage>
        <taxon>Bacteria</taxon>
        <taxon>Pseudomonadati</taxon>
        <taxon>Bacteroidota</taxon>
        <taxon>Sphingobacteriia</taxon>
        <taxon>Sphingobacteriales</taxon>
        <taxon>Sphingobacteriaceae</taxon>
        <taxon>Mucilaginibacter</taxon>
    </lineage>
</organism>
<dbReference type="InterPro" id="IPR016181">
    <property type="entry name" value="Acyl_CoA_acyltransferase"/>
</dbReference>
<dbReference type="OrthoDB" id="9813917at2"/>
<keyword evidence="5" id="KW-1185">Reference proteome</keyword>
<feature type="domain" description="N-acetyltransferase" evidence="3">
    <location>
        <begin position="2"/>
        <end position="160"/>
    </location>
</feature>
<dbReference type="SUPFAM" id="SSF55729">
    <property type="entry name" value="Acyl-CoA N-acyltransferases (Nat)"/>
    <property type="match status" value="1"/>
</dbReference>
<evidence type="ECO:0000259" key="3">
    <source>
        <dbReference type="PROSITE" id="PS51186"/>
    </source>
</evidence>
<protein>
    <submittedName>
        <fullName evidence="4">Acetyltransferase (GNAT) family protein</fullName>
    </submittedName>
</protein>
<reference evidence="4 5" key="1">
    <citation type="submission" date="2018-04" db="EMBL/GenBank/DDBJ databases">
        <title>Genomic Encyclopedia of Archaeal and Bacterial Type Strains, Phase II (KMG-II): from individual species to whole genera.</title>
        <authorList>
            <person name="Goeker M."/>
        </authorList>
    </citation>
    <scope>NUCLEOTIDE SEQUENCE [LARGE SCALE GENOMIC DNA]</scope>
    <source>
        <strain evidence="4 5">DSM 26809</strain>
    </source>
</reference>
<dbReference type="InterPro" id="IPR000182">
    <property type="entry name" value="GNAT_dom"/>
</dbReference>
<sequence length="161" mass="18123">MENLRNAALNDLSAISAIENVCFPPNEAASVLSFTKRLQIYPQHFWLLEIDGQLVGYVNGMVTNQPTISDELFSNAALHDELGEWQSIFGIAVAPGYRNQGYASQLMRHLIIKAKEEKRKGVILTCKSHLITYYQRFGFTDMGVSQSVHGGEVWHDMTLTF</sequence>
<dbReference type="PANTHER" id="PTHR10908:SF0">
    <property type="entry name" value="SEROTONIN N-ACETYLTRANSFERASE"/>
    <property type="match status" value="1"/>
</dbReference>
<dbReference type="RefSeq" id="WP_107828055.1">
    <property type="nucleotide sequence ID" value="NZ_CP160205.1"/>
</dbReference>
<evidence type="ECO:0000256" key="2">
    <source>
        <dbReference type="ARBA" id="ARBA00023315"/>
    </source>
</evidence>
<comment type="caution">
    <text evidence="4">The sequence shown here is derived from an EMBL/GenBank/DDBJ whole genome shotgun (WGS) entry which is preliminary data.</text>
</comment>
<keyword evidence="2" id="KW-0012">Acyltransferase</keyword>
<dbReference type="PANTHER" id="PTHR10908">
    <property type="entry name" value="SEROTONIN N-ACETYLTRANSFERASE"/>
    <property type="match status" value="1"/>
</dbReference>
<evidence type="ECO:0000313" key="4">
    <source>
        <dbReference type="EMBL" id="PTQ97852.1"/>
    </source>
</evidence>